<evidence type="ECO:0000313" key="3">
    <source>
        <dbReference type="Proteomes" id="UP000239002"/>
    </source>
</evidence>
<evidence type="ECO:0000256" key="1">
    <source>
        <dbReference type="SAM" id="SignalP"/>
    </source>
</evidence>
<accession>A0A2S6IQX9</accession>
<keyword evidence="3" id="KW-1185">Reference proteome</keyword>
<comment type="caution">
    <text evidence="2">The sequence shown here is derived from an EMBL/GenBank/DDBJ whole genome shotgun (WGS) entry which is preliminary data.</text>
</comment>
<gene>
    <name evidence="2" type="ORF">LY01_00470</name>
</gene>
<dbReference type="OrthoDB" id="1150971at2"/>
<dbReference type="Proteomes" id="UP000239002">
    <property type="component" value="Unassembled WGS sequence"/>
</dbReference>
<evidence type="ECO:0008006" key="4">
    <source>
        <dbReference type="Google" id="ProtNLM"/>
    </source>
</evidence>
<protein>
    <recommendedName>
        <fullName evidence="4">Tetratricopeptide repeat protein</fullName>
    </recommendedName>
</protein>
<proteinExistence type="predicted"/>
<feature type="signal peptide" evidence="1">
    <location>
        <begin position="1"/>
        <end position="18"/>
    </location>
</feature>
<dbReference type="Gene3D" id="1.25.40.10">
    <property type="entry name" value="Tetratricopeptide repeat domain"/>
    <property type="match status" value="1"/>
</dbReference>
<keyword evidence="1" id="KW-0732">Signal</keyword>
<organism evidence="2 3">
    <name type="scientific">Nonlabens xylanidelens</name>
    <dbReference type="NCBI Taxonomy" id="191564"/>
    <lineage>
        <taxon>Bacteria</taxon>
        <taxon>Pseudomonadati</taxon>
        <taxon>Bacteroidota</taxon>
        <taxon>Flavobacteriia</taxon>
        <taxon>Flavobacteriales</taxon>
        <taxon>Flavobacteriaceae</taxon>
        <taxon>Nonlabens</taxon>
    </lineage>
</organism>
<dbReference type="RefSeq" id="WP_104514193.1">
    <property type="nucleotide sequence ID" value="NZ_MQVW01000027.1"/>
</dbReference>
<dbReference type="AlphaFoldDB" id="A0A2S6IQX9"/>
<reference evidence="2 3" key="1">
    <citation type="submission" date="2018-02" db="EMBL/GenBank/DDBJ databases">
        <title>Genomic Encyclopedia of Archaeal and Bacterial Type Strains, Phase II (KMG-II): from individual species to whole genera.</title>
        <authorList>
            <person name="Goeker M."/>
        </authorList>
    </citation>
    <scope>NUCLEOTIDE SEQUENCE [LARGE SCALE GENOMIC DNA]</scope>
    <source>
        <strain evidence="2 3">DSM 16809</strain>
    </source>
</reference>
<name>A0A2S6IQX9_9FLAO</name>
<feature type="chain" id="PRO_5015449830" description="Tetratricopeptide repeat protein" evidence="1">
    <location>
        <begin position="19"/>
        <end position="204"/>
    </location>
</feature>
<evidence type="ECO:0000313" key="2">
    <source>
        <dbReference type="EMBL" id="PPK96647.1"/>
    </source>
</evidence>
<sequence>MRTIATTLILFFTLTLTAQSGYEKAMKKGLELMQTDLQAASQQFERVAKAEKENWLPSYYAALCNINGSWGNNPKEQTLLTMNKAQEFIDNAELLSENNPEIMVLQGMLNTCWIQYDSRVYGMKLSGETNAIYEKAIQIAPENPRVISNRARWLMGSAKFFGKDITPYCGEIDKAITLFENEKPTGFNPSWGKSGALDAKKECE</sequence>
<dbReference type="SUPFAM" id="SSF48452">
    <property type="entry name" value="TPR-like"/>
    <property type="match status" value="1"/>
</dbReference>
<dbReference type="InterPro" id="IPR011990">
    <property type="entry name" value="TPR-like_helical_dom_sf"/>
</dbReference>
<dbReference type="EMBL" id="PTJE01000001">
    <property type="protein sequence ID" value="PPK96647.1"/>
    <property type="molecule type" value="Genomic_DNA"/>
</dbReference>